<dbReference type="InterPro" id="IPR003313">
    <property type="entry name" value="AraC-bd"/>
</dbReference>
<dbReference type="Pfam" id="PF02311">
    <property type="entry name" value="AraC_binding"/>
    <property type="match status" value="1"/>
</dbReference>
<dbReference type="SUPFAM" id="SSF51215">
    <property type="entry name" value="Regulatory protein AraC"/>
    <property type="match status" value="1"/>
</dbReference>
<dbReference type="PANTHER" id="PTHR43280">
    <property type="entry name" value="ARAC-FAMILY TRANSCRIPTIONAL REGULATOR"/>
    <property type="match status" value="1"/>
</dbReference>
<dbReference type="GO" id="GO:0043565">
    <property type="term" value="F:sequence-specific DNA binding"/>
    <property type="evidence" value="ECO:0007669"/>
    <property type="project" value="InterPro"/>
</dbReference>
<dbReference type="InterPro" id="IPR014710">
    <property type="entry name" value="RmlC-like_jellyroll"/>
</dbReference>
<dbReference type="AlphaFoldDB" id="A0A9D2RDM3"/>
<reference evidence="5" key="2">
    <citation type="submission" date="2021-04" db="EMBL/GenBank/DDBJ databases">
        <authorList>
            <person name="Gilroy R."/>
        </authorList>
    </citation>
    <scope>NUCLEOTIDE SEQUENCE</scope>
    <source>
        <strain evidence="5">ChiBcec15-3976</strain>
    </source>
</reference>
<evidence type="ECO:0000313" key="5">
    <source>
        <dbReference type="EMBL" id="HJD41845.1"/>
    </source>
</evidence>
<proteinExistence type="predicted"/>
<dbReference type="GO" id="GO:0003700">
    <property type="term" value="F:DNA-binding transcription factor activity"/>
    <property type="evidence" value="ECO:0007669"/>
    <property type="project" value="InterPro"/>
</dbReference>
<name>A0A9D2RDM3_9FIRM</name>
<reference evidence="5" key="1">
    <citation type="journal article" date="2021" name="PeerJ">
        <title>Extensive microbial diversity within the chicken gut microbiome revealed by metagenomics and culture.</title>
        <authorList>
            <person name="Gilroy R."/>
            <person name="Ravi A."/>
            <person name="Getino M."/>
            <person name="Pursley I."/>
            <person name="Horton D.L."/>
            <person name="Alikhan N.F."/>
            <person name="Baker D."/>
            <person name="Gharbi K."/>
            <person name="Hall N."/>
            <person name="Watson M."/>
            <person name="Adriaenssens E.M."/>
            <person name="Foster-Nyarko E."/>
            <person name="Jarju S."/>
            <person name="Secka A."/>
            <person name="Antonio M."/>
            <person name="Oren A."/>
            <person name="Chaudhuri R.R."/>
            <person name="La Ragione R."/>
            <person name="Hildebrand F."/>
            <person name="Pallen M.J."/>
        </authorList>
    </citation>
    <scope>NUCLEOTIDE SEQUENCE</scope>
    <source>
        <strain evidence="5">ChiBcec15-3976</strain>
    </source>
</reference>
<dbReference type="SUPFAM" id="SSF46689">
    <property type="entry name" value="Homeodomain-like"/>
    <property type="match status" value="2"/>
</dbReference>
<feature type="domain" description="HTH araC/xylS-type" evidence="4">
    <location>
        <begin position="193"/>
        <end position="291"/>
    </location>
</feature>
<gene>
    <name evidence="5" type="ORF">H9910_02385</name>
</gene>
<keyword evidence="3" id="KW-0804">Transcription</keyword>
<sequence>MNLSEYQNYHETKPHTTADFPYNTYLCSIPRDFPSVPLHWHAELEMIVIKKGRGIVSSDLEKRPVTSGDIILIRPGQLHSIEQDQDYIMEYENIILKPELLISGKNDLCAVRWIFPFMNGEIHSETFLTPELPYYKDVSGCIRQIDLLCSAQTEGYQLAVKGLLFQFFFLLVSNRQKKETASASQMKSLEKMKTILKYVEDHCAEHITIEDMAKLTCYSKSHFMKFFKQNIGTGFIDYLNDYRLTMADRLLKTSDSPVLEIAVQCGFDNLSYFNRIFKRKYGVSPGKARRHFPNPQFG</sequence>
<dbReference type="PROSITE" id="PS01124">
    <property type="entry name" value="HTH_ARAC_FAMILY_2"/>
    <property type="match status" value="1"/>
</dbReference>
<evidence type="ECO:0000256" key="1">
    <source>
        <dbReference type="ARBA" id="ARBA00023015"/>
    </source>
</evidence>
<dbReference type="InterPro" id="IPR037923">
    <property type="entry name" value="HTH-like"/>
</dbReference>
<evidence type="ECO:0000256" key="3">
    <source>
        <dbReference type="ARBA" id="ARBA00023163"/>
    </source>
</evidence>
<accession>A0A9D2RDM3</accession>
<dbReference type="PANTHER" id="PTHR43280:SF2">
    <property type="entry name" value="HTH-TYPE TRANSCRIPTIONAL REGULATOR EXSA"/>
    <property type="match status" value="1"/>
</dbReference>
<dbReference type="Gene3D" id="2.60.120.10">
    <property type="entry name" value="Jelly Rolls"/>
    <property type="match status" value="1"/>
</dbReference>
<dbReference type="Proteomes" id="UP000823909">
    <property type="component" value="Unassembled WGS sequence"/>
</dbReference>
<dbReference type="InterPro" id="IPR018060">
    <property type="entry name" value="HTH_AraC"/>
</dbReference>
<dbReference type="InterPro" id="IPR020449">
    <property type="entry name" value="Tscrpt_reg_AraC-type_HTH"/>
</dbReference>
<evidence type="ECO:0000259" key="4">
    <source>
        <dbReference type="PROSITE" id="PS01124"/>
    </source>
</evidence>
<dbReference type="Pfam" id="PF12833">
    <property type="entry name" value="HTH_18"/>
    <property type="match status" value="1"/>
</dbReference>
<evidence type="ECO:0000313" key="6">
    <source>
        <dbReference type="Proteomes" id="UP000823909"/>
    </source>
</evidence>
<keyword evidence="2" id="KW-0238">DNA-binding</keyword>
<dbReference type="PRINTS" id="PR00032">
    <property type="entry name" value="HTHARAC"/>
</dbReference>
<comment type="caution">
    <text evidence="5">The sequence shown here is derived from an EMBL/GenBank/DDBJ whole genome shotgun (WGS) entry which is preliminary data.</text>
</comment>
<dbReference type="Gene3D" id="1.10.10.60">
    <property type="entry name" value="Homeodomain-like"/>
    <property type="match status" value="2"/>
</dbReference>
<dbReference type="EMBL" id="DWUU01000019">
    <property type="protein sequence ID" value="HJD41845.1"/>
    <property type="molecule type" value="Genomic_DNA"/>
</dbReference>
<keyword evidence="1" id="KW-0805">Transcription regulation</keyword>
<protein>
    <submittedName>
        <fullName evidence="5">AraC family transcriptional regulator</fullName>
    </submittedName>
</protein>
<dbReference type="SMART" id="SM00342">
    <property type="entry name" value="HTH_ARAC"/>
    <property type="match status" value="1"/>
</dbReference>
<dbReference type="InterPro" id="IPR009057">
    <property type="entry name" value="Homeodomain-like_sf"/>
</dbReference>
<evidence type="ECO:0000256" key="2">
    <source>
        <dbReference type="ARBA" id="ARBA00023125"/>
    </source>
</evidence>
<organism evidence="5 6">
    <name type="scientific">Candidatus Mediterraneibacter quadrami</name>
    <dbReference type="NCBI Taxonomy" id="2838684"/>
    <lineage>
        <taxon>Bacteria</taxon>
        <taxon>Bacillati</taxon>
        <taxon>Bacillota</taxon>
        <taxon>Clostridia</taxon>
        <taxon>Lachnospirales</taxon>
        <taxon>Lachnospiraceae</taxon>
        <taxon>Mediterraneibacter</taxon>
    </lineage>
</organism>